<dbReference type="Gene3D" id="3.30.370.10">
    <property type="entry name" value="Barstar-like"/>
    <property type="match status" value="1"/>
</dbReference>
<dbReference type="InterPro" id="IPR035905">
    <property type="entry name" value="Barstar-like_sf"/>
</dbReference>
<protein>
    <recommendedName>
        <fullName evidence="3">Barstar (barnase inhibitor) domain-containing protein</fullName>
    </recommendedName>
</protein>
<keyword evidence="2" id="KW-1185">Reference proteome</keyword>
<name>A0ABT7DWC9_9NEIS</name>
<proteinExistence type="predicted"/>
<gene>
    <name evidence="1" type="ORF">PZA18_09870</name>
</gene>
<evidence type="ECO:0008006" key="3">
    <source>
        <dbReference type="Google" id="ProtNLM"/>
    </source>
</evidence>
<dbReference type="RefSeq" id="WP_284100669.1">
    <property type="nucleotide sequence ID" value="NZ_JARRAF010000009.1"/>
</dbReference>
<dbReference type="EMBL" id="JARRAF010000009">
    <property type="protein sequence ID" value="MDK2124357.1"/>
    <property type="molecule type" value="Genomic_DNA"/>
</dbReference>
<dbReference type="Proteomes" id="UP001172778">
    <property type="component" value="Unassembled WGS sequence"/>
</dbReference>
<sequence>MSQGKYDTKRKKQYSEHLLFSGIQAKEPLRIPAGICLQAEFIWGGEKPKHGPLHDLYPKQDISIDINTHSIAGFFDISDYIDEARLCFAEALEFGNLVEWREITSREERKSWLLACMDQHGSYYFQPRNQESGIDIDGMEVRDDMDFYCLLGEKIFGKYGYCGIGLDAVSDCMGGIIDGLNGGKIRIRHCQLLRERIDKYENKFSVSKILLDDILGHYIEVISP</sequence>
<accession>A0ABT7DWC9</accession>
<organism evidence="1 2">
    <name type="scientific">Parachitinimonas caeni</name>
    <dbReference type="NCBI Taxonomy" id="3031301"/>
    <lineage>
        <taxon>Bacteria</taxon>
        <taxon>Pseudomonadati</taxon>
        <taxon>Pseudomonadota</taxon>
        <taxon>Betaproteobacteria</taxon>
        <taxon>Neisseriales</taxon>
        <taxon>Chitinibacteraceae</taxon>
        <taxon>Parachitinimonas</taxon>
    </lineage>
</organism>
<evidence type="ECO:0000313" key="1">
    <source>
        <dbReference type="EMBL" id="MDK2124357.1"/>
    </source>
</evidence>
<evidence type="ECO:0000313" key="2">
    <source>
        <dbReference type="Proteomes" id="UP001172778"/>
    </source>
</evidence>
<reference evidence="1" key="1">
    <citation type="submission" date="2023-03" db="EMBL/GenBank/DDBJ databases">
        <title>Chitinimonas shenzhenensis gen. nov., sp. nov., a novel member of family Burkholderiaceae isolated from activated sludge collected in Shen Zhen, China.</title>
        <authorList>
            <person name="Wang X."/>
        </authorList>
    </citation>
    <scope>NUCLEOTIDE SEQUENCE</scope>
    <source>
        <strain evidence="1">DQS-5</strain>
    </source>
</reference>
<comment type="caution">
    <text evidence="1">The sequence shown here is derived from an EMBL/GenBank/DDBJ whole genome shotgun (WGS) entry which is preliminary data.</text>
</comment>